<evidence type="ECO:0000313" key="3">
    <source>
        <dbReference type="Proteomes" id="UP000250043"/>
    </source>
</evidence>
<organism evidence="2 3">
    <name type="scientific">Obba rivulosa</name>
    <dbReference type="NCBI Taxonomy" id="1052685"/>
    <lineage>
        <taxon>Eukaryota</taxon>
        <taxon>Fungi</taxon>
        <taxon>Dikarya</taxon>
        <taxon>Basidiomycota</taxon>
        <taxon>Agaricomycotina</taxon>
        <taxon>Agaricomycetes</taxon>
        <taxon>Polyporales</taxon>
        <taxon>Gelatoporiaceae</taxon>
        <taxon>Obba</taxon>
    </lineage>
</organism>
<feature type="compositionally biased region" description="Polar residues" evidence="1">
    <location>
        <begin position="122"/>
        <end position="133"/>
    </location>
</feature>
<dbReference type="Proteomes" id="UP000250043">
    <property type="component" value="Unassembled WGS sequence"/>
</dbReference>
<dbReference type="AlphaFoldDB" id="A0A8E2DP83"/>
<reference evidence="2 3" key="1">
    <citation type="submission" date="2016-07" db="EMBL/GenBank/DDBJ databases">
        <title>Draft genome of the white-rot fungus Obba rivulosa 3A-2.</title>
        <authorList>
            <consortium name="DOE Joint Genome Institute"/>
            <person name="Miettinen O."/>
            <person name="Riley R."/>
            <person name="Acob R."/>
            <person name="Barry K."/>
            <person name="Cullen D."/>
            <person name="De Vries R."/>
            <person name="Hainaut M."/>
            <person name="Hatakka A."/>
            <person name="Henrissat B."/>
            <person name="Hilden K."/>
            <person name="Kuo R."/>
            <person name="Labutti K."/>
            <person name="Lipzen A."/>
            <person name="Makela M.R."/>
            <person name="Sandor L."/>
            <person name="Spatafora J.W."/>
            <person name="Grigoriev I.V."/>
            <person name="Hibbett D.S."/>
        </authorList>
    </citation>
    <scope>NUCLEOTIDE SEQUENCE [LARGE SCALE GENOMIC DNA]</scope>
    <source>
        <strain evidence="2 3">3A-2</strain>
    </source>
</reference>
<sequence length="448" mass="49891">MAPYLPATASIEPGTSLVPHDRRDPLETTERQLHTQASNSDGILQSPGAITMQTTVAIRDENPHRFKIMRLRQLRRSGIDLPTADVFDLYATPRRDPMADLARRSDRSPGRASSAGTEPDSLVSNDQGSPQSRGRNREAPDTGYRQPEENRSHVPIDDPMTTPTGANRSFGHRAMASDYGARYDLFTPASQHLQRASASHDTLASDSLDASLSWGSIDNHQGVRTLFDTIRMQNELQDETPSRRSRGRSATVSEVSITAPRHRETLASAARREFISDRRRLALRRQAIYAGEGVVLPFLAEGRTNPSIACDLTFHGTDAPSLRLPAVEDSRHEGSEDVEVLPEGTYIIPKGFYIREEGGEYLPQERRFLLPCKPLRQRLRDSVDAVVRAALSGAPSGHWGREERVQSIMQEMMEEIDVDIMSWRPLESEIVSFQSKSDHPGPSKPVPF</sequence>
<evidence type="ECO:0000256" key="1">
    <source>
        <dbReference type="SAM" id="MobiDB-lite"/>
    </source>
</evidence>
<proteinExistence type="predicted"/>
<feature type="compositionally biased region" description="Basic and acidic residues" evidence="1">
    <location>
        <begin position="98"/>
        <end position="109"/>
    </location>
</feature>
<accession>A0A8E2DP83</accession>
<feature type="region of interest" description="Disordered" evidence="1">
    <location>
        <begin position="98"/>
        <end position="171"/>
    </location>
</feature>
<feature type="region of interest" description="Disordered" evidence="1">
    <location>
        <begin position="1"/>
        <end position="22"/>
    </location>
</feature>
<name>A0A8E2DP83_9APHY</name>
<gene>
    <name evidence="2" type="ORF">OBBRIDRAFT_824191</name>
</gene>
<feature type="compositionally biased region" description="Basic and acidic residues" evidence="1">
    <location>
        <begin position="135"/>
        <end position="156"/>
    </location>
</feature>
<feature type="region of interest" description="Disordered" evidence="1">
    <location>
        <begin position="235"/>
        <end position="255"/>
    </location>
</feature>
<evidence type="ECO:0000313" key="2">
    <source>
        <dbReference type="EMBL" id="OCH93229.1"/>
    </source>
</evidence>
<dbReference type="EMBL" id="KV722357">
    <property type="protein sequence ID" value="OCH93229.1"/>
    <property type="molecule type" value="Genomic_DNA"/>
</dbReference>
<protein>
    <submittedName>
        <fullName evidence="2">Uncharacterized protein</fullName>
    </submittedName>
</protein>
<keyword evidence="3" id="KW-1185">Reference proteome</keyword>